<keyword evidence="2" id="KW-1185">Reference proteome</keyword>
<name>A0A6G0T174_APHGL</name>
<dbReference type="EMBL" id="VYZN01000074">
    <property type="protein sequence ID" value="KAE9523954.1"/>
    <property type="molecule type" value="Genomic_DNA"/>
</dbReference>
<dbReference type="OrthoDB" id="6616771at2759"/>
<organism evidence="1 2">
    <name type="scientific">Aphis glycines</name>
    <name type="common">Soybean aphid</name>
    <dbReference type="NCBI Taxonomy" id="307491"/>
    <lineage>
        <taxon>Eukaryota</taxon>
        <taxon>Metazoa</taxon>
        <taxon>Ecdysozoa</taxon>
        <taxon>Arthropoda</taxon>
        <taxon>Hexapoda</taxon>
        <taxon>Insecta</taxon>
        <taxon>Pterygota</taxon>
        <taxon>Neoptera</taxon>
        <taxon>Paraneoptera</taxon>
        <taxon>Hemiptera</taxon>
        <taxon>Sternorrhyncha</taxon>
        <taxon>Aphidomorpha</taxon>
        <taxon>Aphidoidea</taxon>
        <taxon>Aphididae</taxon>
        <taxon>Aphidini</taxon>
        <taxon>Aphis</taxon>
        <taxon>Aphis</taxon>
    </lineage>
</organism>
<protein>
    <recommendedName>
        <fullName evidence="3">DNA-directed DNA polymerase</fullName>
    </recommendedName>
</protein>
<evidence type="ECO:0000313" key="2">
    <source>
        <dbReference type="Proteomes" id="UP000475862"/>
    </source>
</evidence>
<accession>A0A6G0T174</accession>
<comment type="caution">
    <text evidence="1">The sequence shown here is derived from an EMBL/GenBank/DDBJ whole genome shotgun (WGS) entry which is preliminary data.</text>
</comment>
<dbReference type="Proteomes" id="UP000475862">
    <property type="component" value="Unassembled WGS sequence"/>
</dbReference>
<reference evidence="1 2" key="1">
    <citation type="submission" date="2019-08" db="EMBL/GenBank/DDBJ databases">
        <title>The genome of the soybean aphid Biotype 1, its phylome, world population structure and adaptation to the North American continent.</title>
        <authorList>
            <person name="Giordano R."/>
            <person name="Donthu R.K."/>
            <person name="Hernandez A.G."/>
            <person name="Wright C.L."/>
            <person name="Zimin A.V."/>
        </authorList>
    </citation>
    <scope>NUCLEOTIDE SEQUENCE [LARGE SCALE GENOMIC DNA]</scope>
    <source>
        <tissue evidence="1">Whole aphids</tissue>
    </source>
</reference>
<dbReference type="AlphaFoldDB" id="A0A6G0T174"/>
<gene>
    <name evidence="1" type="ORF">AGLY_015601</name>
</gene>
<evidence type="ECO:0000313" key="1">
    <source>
        <dbReference type="EMBL" id="KAE9523954.1"/>
    </source>
</evidence>
<proteinExistence type="predicted"/>
<sequence length="306" mass="35575">MQLLIFENGIRGGLVQASMRYAKTNNYKTPDFDPTKPNSWLIYQDYNNLYGWAMSQYMPVALENCLRLEFSILKCNSLKVVWGKNTRLLRKNGVSFLFSLAKLKEGDRFELSRAYHKDNDVIPYTQIKLTEIPYQLVRRTLCGTFVTGIALGFNCMLYSSGKLPRPNSLRPGNSKKKLPVILKTYRDSSCCPVDYILFTVVDSFDIDHDVPCYHCSGRSECSDFELDMYAYHHSKRQKVARCATRLNYRVAKQSIADNFKCYVKANWSYKLEVWGFASKALYTNRQYNKIYELNLILSTPLFIRQM</sequence>
<evidence type="ECO:0008006" key="3">
    <source>
        <dbReference type="Google" id="ProtNLM"/>
    </source>
</evidence>